<name>A0ABR6RIG2_9BURK</name>
<evidence type="ECO:0000256" key="2">
    <source>
        <dbReference type="SAM" id="SignalP"/>
    </source>
</evidence>
<feature type="signal peptide" evidence="2">
    <location>
        <begin position="1"/>
        <end position="30"/>
    </location>
</feature>
<dbReference type="Proteomes" id="UP000562492">
    <property type="component" value="Unassembled WGS sequence"/>
</dbReference>
<dbReference type="GO" id="GO:0016757">
    <property type="term" value="F:glycosyltransferase activity"/>
    <property type="evidence" value="ECO:0007669"/>
    <property type="project" value="UniProtKB-KW"/>
</dbReference>
<evidence type="ECO:0000313" key="3">
    <source>
        <dbReference type="EMBL" id="MBB6578863.1"/>
    </source>
</evidence>
<feature type="chain" id="PRO_5045208968" evidence="2">
    <location>
        <begin position="31"/>
        <end position="131"/>
    </location>
</feature>
<proteinExistence type="predicted"/>
<feature type="region of interest" description="Disordered" evidence="1">
    <location>
        <begin position="31"/>
        <end position="53"/>
    </location>
</feature>
<keyword evidence="2" id="KW-0732">Signal</keyword>
<reference evidence="3 4" key="1">
    <citation type="submission" date="2020-08" db="EMBL/GenBank/DDBJ databases">
        <title>Functional genomics of gut bacteria from endangered species of beetles.</title>
        <authorList>
            <person name="Carlos-Shanley C."/>
        </authorList>
    </citation>
    <scope>NUCLEOTIDE SEQUENCE [LARGE SCALE GENOMIC DNA]</scope>
    <source>
        <strain evidence="3 4">S00124</strain>
    </source>
</reference>
<evidence type="ECO:0000313" key="4">
    <source>
        <dbReference type="Proteomes" id="UP000562492"/>
    </source>
</evidence>
<keyword evidence="3" id="KW-0328">Glycosyltransferase</keyword>
<accession>A0ABR6RIG2</accession>
<keyword evidence="3" id="KW-0808">Transferase</keyword>
<organism evidence="3 4">
    <name type="scientific">Comamonas odontotermitis</name>
    <dbReference type="NCBI Taxonomy" id="379895"/>
    <lineage>
        <taxon>Bacteria</taxon>
        <taxon>Pseudomonadati</taxon>
        <taxon>Pseudomonadota</taxon>
        <taxon>Betaproteobacteria</taxon>
        <taxon>Burkholderiales</taxon>
        <taxon>Comamonadaceae</taxon>
        <taxon>Comamonas</taxon>
    </lineage>
</organism>
<sequence length="131" mass="14382">MSAPLLPHSTRLLPTAPILGLILATGSVLAQNSTPAPSAPASEQMELTEQPADIRRTPRLNESAVATSSGYQYRTDVGYATDSLLDMQRNAHGERARHIDAEQARRSYQRYLKSFDTAIPEKFDTGLDVKK</sequence>
<protein>
    <submittedName>
        <fullName evidence="3">Membrane-bound mannosyltransferase</fullName>
    </submittedName>
</protein>
<comment type="caution">
    <text evidence="3">The sequence shown here is derived from an EMBL/GenBank/DDBJ whole genome shotgun (WGS) entry which is preliminary data.</text>
</comment>
<dbReference type="Pfam" id="PF12266">
    <property type="entry name" value="DUF3613"/>
    <property type="match status" value="1"/>
</dbReference>
<dbReference type="EMBL" id="JACHKZ010000020">
    <property type="protein sequence ID" value="MBB6578863.1"/>
    <property type="molecule type" value="Genomic_DNA"/>
</dbReference>
<keyword evidence="4" id="KW-1185">Reference proteome</keyword>
<gene>
    <name evidence="3" type="ORF">HNP33_002968</name>
</gene>
<evidence type="ECO:0000256" key="1">
    <source>
        <dbReference type="SAM" id="MobiDB-lite"/>
    </source>
</evidence>
<dbReference type="InterPro" id="IPR022053">
    <property type="entry name" value="DUF3613"/>
</dbReference>
<dbReference type="RefSeq" id="WP_184709818.1">
    <property type="nucleotide sequence ID" value="NZ_JACHKZ010000020.1"/>
</dbReference>